<name>A0A0C1E3X8_9NEIS</name>
<dbReference type="PATRIC" id="fig|1056807.3.peg.1874"/>
<evidence type="ECO:0000313" key="1">
    <source>
        <dbReference type="EMBL" id="KIC06594.1"/>
    </source>
</evidence>
<dbReference type="AlphaFoldDB" id="A0A0C1E3X8"/>
<dbReference type="EMBL" id="JUFZ01000095">
    <property type="protein sequence ID" value="KIC06594.1"/>
    <property type="molecule type" value="Genomic_DNA"/>
</dbReference>
<reference evidence="1 2" key="1">
    <citation type="submission" date="2014-12" db="EMBL/GenBank/DDBJ databases">
        <title>Genome sequence of Morococcus cerebrosus.</title>
        <authorList>
            <person name="Shin S.-K."/>
            <person name="Yi H."/>
        </authorList>
    </citation>
    <scope>NUCLEOTIDE SEQUENCE [LARGE SCALE GENOMIC DNA]</scope>
    <source>
        <strain evidence="1 2">CIP 81.93</strain>
    </source>
</reference>
<accession>A0A0C1E3X8</accession>
<sequence>MAGQVLDMVSFVLGQLCVAHGNLSCRKGRMLPHTGLFLLWKVALQMRIRHSLKRRSRIPACAEMTEQVFSVPACRLFHKKSMGIGKIKKVV</sequence>
<proteinExistence type="predicted"/>
<protein>
    <submittedName>
        <fullName evidence="1">Uncharacterized protein</fullName>
    </submittedName>
</protein>
<evidence type="ECO:0000313" key="2">
    <source>
        <dbReference type="Proteomes" id="UP000031390"/>
    </source>
</evidence>
<comment type="caution">
    <text evidence="1">The sequence shown here is derived from an EMBL/GenBank/DDBJ whole genome shotgun (WGS) entry which is preliminary data.</text>
</comment>
<organism evidence="1 2">
    <name type="scientific">Morococcus cerebrosus</name>
    <dbReference type="NCBI Taxonomy" id="1056807"/>
    <lineage>
        <taxon>Bacteria</taxon>
        <taxon>Pseudomonadati</taxon>
        <taxon>Pseudomonadota</taxon>
        <taxon>Betaproteobacteria</taxon>
        <taxon>Neisseriales</taxon>
        <taxon>Neisseriaceae</taxon>
        <taxon>Morococcus</taxon>
    </lineage>
</organism>
<gene>
    <name evidence="1" type="ORF">MCC93_19500</name>
</gene>
<dbReference type="Proteomes" id="UP000031390">
    <property type="component" value="Unassembled WGS sequence"/>
</dbReference>